<evidence type="ECO:0000313" key="2">
    <source>
        <dbReference type="EMBL" id="OIQ63792.1"/>
    </source>
</evidence>
<comment type="caution">
    <text evidence="2">The sequence shown here is derived from an EMBL/GenBank/DDBJ whole genome shotgun (WGS) entry which is preliminary data.</text>
</comment>
<accession>A0A1J5NZU6</accession>
<organism evidence="2">
    <name type="scientific">mine drainage metagenome</name>
    <dbReference type="NCBI Taxonomy" id="410659"/>
    <lineage>
        <taxon>unclassified sequences</taxon>
        <taxon>metagenomes</taxon>
        <taxon>ecological metagenomes</taxon>
    </lineage>
</organism>
<gene>
    <name evidence="2" type="ORF">GALL_546660</name>
</gene>
<dbReference type="EMBL" id="MLJW01008690">
    <property type="protein sequence ID" value="OIQ63792.1"/>
    <property type="molecule type" value="Genomic_DNA"/>
</dbReference>
<evidence type="ECO:0000256" key="1">
    <source>
        <dbReference type="SAM" id="MobiDB-lite"/>
    </source>
</evidence>
<name>A0A1J5NZU6_9ZZZZ</name>
<sequence>MIDNLRHRTGRKRNRGGAAGHRLDHHQAERFRPVDRENQRVRTGQEIRLLRVIDLADEFDVRVALDQRLDLGVVVFLVGVIDLGGDLQLHAGLHGDLDRPIDALFRRDAAQKRAVFLLHRLRRQQIGRHAVQHGSHPVQVRDRPALAVRNRNERRFQIGAVGFHEFRDIQPAVDRRQIRHVLAAEQRQREIIDMEMQDVEFILTAIDQFHHTIISRDPILDAGIQAQRLLAHRREGGGGDRIAAGEQGHIMTHRDQFLGQRINHPLGSAVQFGRDRLEKRRYLSNTHKYGAPDWTVGIVDQGTFALVNQAEIFGLTSQFSGAY</sequence>
<protein>
    <submittedName>
        <fullName evidence="2">Uncharacterized protein</fullName>
    </submittedName>
</protein>
<reference evidence="2" key="1">
    <citation type="submission" date="2016-10" db="EMBL/GenBank/DDBJ databases">
        <title>Sequence of Gallionella enrichment culture.</title>
        <authorList>
            <person name="Poehlein A."/>
            <person name="Muehling M."/>
            <person name="Daniel R."/>
        </authorList>
    </citation>
    <scope>NUCLEOTIDE SEQUENCE</scope>
</reference>
<dbReference type="AlphaFoldDB" id="A0A1J5NZU6"/>
<feature type="region of interest" description="Disordered" evidence="1">
    <location>
        <begin position="1"/>
        <end position="25"/>
    </location>
</feature>
<proteinExistence type="predicted"/>